<reference evidence="1 2" key="1">
    <citation type="submission" date="2019-03" db="EMBL/GenBank/DDBJ databases">
        <title>Genomic Encyclopedia of Type Strains, Phase IV (KMG-IV): sequencing the most valuable type-strain genomes for metagenomic binning, comparative biology and taxonomic classification.</title>
        <authorList>
            <person name="Goeker M."/>
        </authorList>
    </citation>
    <scope>NUCLEOTIDE SEQUENCE [LARGE SCALE GENOMIC DNA]</scope>
    <source>
        <strain evidence="1 2">DSM 46831</strain>
    </source>
</reference>
<dbReference type="AlphaFoldDB" id="A0A4R2S2W2"/>
<organism evidence="1 2">
    <name type="scientific">Baia soyae</name>
    <dbReference type="NCBI Taxonomy" id="1544746"/>
    <lineage>
        <taxon>Bacteria</taxon>
        <taxon>Bacillati</taxon>
        <taxon>Bacillota</taxon>
        <taxon>Bacilli</taxon>
        <taxon>Bacillales</taxon>
        <taxon>Thermoactinomycetaceae</taxon>
        <taxon>Baia</taxon>
    </lineage>
</organism>
<evidence type="ECO:0000313" key="2">
    <source>
        <dbReference type="Proteomes" id="UP000294746"/>
    </source>
</evidence>
<name>A0A4R2S2W2_9BACL</name>
<gene>
    <name evidence="1" type="ORF">EDD57_10639</name>
</gene>
<dbReference type="EMBL" id="SLXV01000006">
    <property type="protein sequence ID" value="TCP69724.1"/>
    <property type="molecule type" value="Genomic_DNA"/>
</dbReference>
<evidence type="ECO:0000313" key="1">
    <source>
        <dbReference type="EMBL" id="TCP69724.1"/>
    </source>
</evidence>
<sequence>MDNRIEELLKDKPITFEEIIEDKGTVRVYGSLDMEKLVRLLLQSKSMKC</sequence>
<dbReference type="Proteomes" id="UP000294746">
    <property type="component" value="Unassembled WGS sequence"/>
</dbReference>
<protein>
    <submittedName>
        <fullName evidence="1">Uncharacterized protein</fullName>
    </submittedName>
</protein>
<comment type="caution">
    <text evidence="1">The sequence shown here is derived from an EMBL/GenBank/DDBJ whole genome shotgun (WGS) entry which is preliminary data.</text>
</comment>
<keyword evidence="2" id="KW-1185">Reference proteome</keyword>
<accession>A0A4R2S2W2</accession>
<proteinExistence type="predicted"/>